<gene>
    <name evidence="2" type="ORF">P691DRAFT_784472</name>
</gene>
<comment type="caution">
    <text evidence="2">The sequence shown here is derived from an EMBL/GenBank/DDBJ whole genome shotgun (WGS) entry which is preliminary data.</text>
</comment>
<name>A0A9P5XJZ9_9AGAR</name>
<dbReference type="Proteomes" id="UP000807342">
    <property type="component" value="Unassembled WGS sequence"/>
</dbReference>
<dbReference type="AlphaFoldDB" id="A0A9P5XJZ9"/>
<reference evidence="2" key="1">
    <citation type="submission" date="2020-11" db="EMBL/GenBank/DDBJ databases">
        <authorList>
            <consortium name="DOE Joint Genome Institute"/>
            <person name="Ahrendt S."/>
            <person name="Riley R."/>
            <person name="Andreopoulos W."/>
            <person name="Labutti K."/>
            <person name="Pangilinan J."/>
            <person name="Ruiz-Duenas F.J."/>
            <person name="Barrasa J.M."/>
            <person name="Sanchez-Garcia M."/>
            <person name="Camarero S."/>
            <person name="Miyauchi S."/>
            <person name="Serrano A."/>
            <person name="Linde D."/>
            <person name="Babiker R."/>
            <person name="Drula E."/>
            <person name="Ayuso-Fernandez I."/>
            <person name="Pacheco R."/>
            <person name="Padilla G."/>
            <person name="Ferreira P."/>
            <person name="Barriuso J."/>
            <person name="Kellner H."/>
            <person name="Castanera R."/>
            <person name="Alfaro M."/>
            <person name="Ramirez L."/>
            <person name="Pisabarro A.G."/>
            <person name="Kuo A."/>
            <person name="Tritt A."/>
            <person name="Lipzen A."/>
            <person name="He G."/>
            <person name="Yan M."/>
            <person name="Ng V."/>
            <person name="Cullen D."/>
            <person name="Martin F."/>
            <person name="Rosso M.-N."/>
            <person name="Henrissat B."/>
            <person name="Hibbett D."/>
            <person name="Martinez A.T."/>
            <person name="Grigoriev I.V."/>
        </authorList>
    </citation>
    <scope>NUCLEOTIDE SEQUENCE</scope>
    <source>
        <strain evidence="2">MF-IS2</strain>
    </source>
</reference>
<feature type="region of interest" description="Disordered" evidence="1">
    <location>
        <begin position="136"/>
        <end position="169"/>
    </location>
</feature>
<feature type="compositionally biased region" description="Basic residues" evidence="1">
    <location>
        <begin position="245"/>
        <end position="255"/>
    </location>
</feature>
<organism evidence="2 3">
    <name type="scientific">Macrolepiota fuliginosa MF-IS2</name>
    <dbReference type="NCBI Taxonomy" id="1400762"/>
    <lineage>
        <taxon>Eukaryota</taxon>
        <taxon>Fungi</taxon>
        <taxon>Dikarya</taxon>
        <taxon>Basidiomycota</taxon>
        <taxon>Agaricomycotina</taxon>
        <taxon>Agaricomycetes</taxon>
        <taxon>Agaricomycetidae</taxon>
        <taxon>Agaricales</taxon>
        <taxon>Agaricineae</taxon>
        <taxon>Agaricaceae</taxon>
        <taxon>Macrolepiota</taxon>
    </lineage>
</organism>
<evidence type="ECO:0000313" key="3">
    <source>
        <dbReference type="Proteomes" id="UP000807342"/>
    </source>
</evidence>
<feature type="compositionally biased region" description="Basic and acidic residues" evidence="1">
    <location>
        <begin position="85"/>
        <end position="97"/>
    </location>
</feature>
<feature type="compositionally biased region" description="Polar residues" evidence="1">
    <location>
        <begin position="110"/>
        <end position="122"/>
    </location>
</feature>
<protein>
    <submittedName>
        <fullName evidence="2">Uncharacterized protein</fullName>
    </submittedName>
</protein>
<evidence type="ECO:0000313" key="2">
    <source>
        <dbReference type="EMBL" id="KAF9452314.1"/>
    </source>
</evidence>
<feature type="region of interest" description="Disordered" evidence="1">
    <location>
        <begin position="241"/>
        <end position="266"/>
    </location>
</feature>
<feature type="region of interest" description="Disordered" evidence="1">
    <location>
        <begin position="1"/>
        <end position="26"/>
    </location>
</feature>
<sequence length="621" mass="69765">MPYQQQQQEQTQSMSTSTGKGKQKVMEQDLLQEHFDEQHSQLATQLCEVGLSDHLINSVDPYNESTKAVLKELLKIIHHHNSRLHSLESHAREEPHRPTSAANRKRTYADVSSNIPDENSANMSKAWPRTLYADTEVPTGEPTMKKQRQGETSSTIVPDIDMDEPMPSTSVDDATPELLGLGIPGPTSISCTYGPLVMLTIHRPLRDNPPIHLDPGMTWMEATLLTSSESGEYGSDYEVISKKDKSGKKKKKGKQPAKQAAPAQPLPTGHIRLRVIPGCNGIQSPIFGRWFNPTTSQIMLECKNWMGGMLGQHLYWSNHSNTVYTGETARAASHAELNRKSFEIDPKQHGVYKAVHQGLPLDPVEVDKLIKFVNKMTDNWPAGITMEVSDAYQVPISCDLGAARVGKAHNKTHSMGLTQPVGVGLFDIDHFGQFLMTHSHPGALNIVHGLFFTPEEHSKNSTPGLYRSFIEEWNMRHPEHVFTPQTGSMCHYRRLVLAPGAGANLMIDTITKVLIYNGVPPAEVDHAYTFRVNYMNQIYVDDPLHWALFNKANELCLEALCLHRIPPAIPELDSWILPTKINLICMYYFKGHTYDEEHHEIMDAPRWRIVGAPIHPFILDR</sequence>
<feature type="region of interest" description="Disordered" evidence="1">
    <location>
        <begin position="85"/>
        <end position="122"/>
    </location>
</feature>
<proteinExistence type="predicted"/>
<accession>A0A9P5XJZ9</accession>
<dbReference type="EMBL" id="MU151072">
    <property type="protein sequence ID" value="KAF9452314.1"/>
    <property type="molecule type" value="Genomic_DNA"/>
</dbReference>
<feature type="compositionally biased region" description="Low complexity" evidence="1">
    <location>
        <begin position="1"/>
        <end position="18"/>
    </location>
</feature>
<keyword evidence="3" id="KW-1185">Reference proteome</keyword>
<evidence type="ECO:0000256" key="1">
    <source>
        <dbReference type="SAM" id="MobiDB-lite"/>
    </source>
</evidence>